<name>A0A6A7RNK9_9PROT</name>
<keyword evidence="6" id="KW-0915">Sodium</keyword>
<proteinExistence type="predicted"/>
<evidence type="ECO:0000256" key="2">
    <source>
        <dbReference type="ARBA" id="ARBA00022448"/>
    </source>
</evidence>
<dbReference type="InterPro" id="IPR006153">
    <property type="entry name" value="Cation/H_exchanger_TM"/>
</dbReference>
<feature type="transmembrane region" description="Helical" evidence="10">
    <location>
        <begin position="180"/>
        <end position="203"/>
    </location>
</feature>
<keyword evidence="2" id="KW-0813">Transport</keyword>
<feature type="transmembrane region" description="Helical" evidence="10">
    <location>
        <begin position="53"/>
        <end position="71"/>
    </location>
</feature>
<sequence length="533" mass="56525">MKYIELAFVVVCVVAILQALGRRLPVPMAVLQIACGVALSSLVALDDLSEQSALLFVMLVPPLLYIEAWEVPKRELLRSIGSVLGLAIGLVAVTITVVGFGAHVLLPEMPLAVAFALAAALASTDTVAVSNFTGRIALPPQLRVLLSGEGLLNDSVALVVFKIAVAAAVTSHFSAGEASLSLLTVSAGGLVTGAAIALVAHALRRALMFGTQDSVRIDTTLSLLIPYAAFLAGDKLGVSGVLAVVAAGLCGGVLDHRHLRATTRLNGLAMWSMVTLVLNGAVFVMLGLEMPQVLQRVEGYSRSHLLGYVALLTLAVFAVRMAWTLLLASWSRRRQSRTGEGLPNFGLVMVAVLCGVRGSLALSATLSIPLFTAAGADLPGRDLAVFLAAGTIAATLLLSAVATAFLKVSPTIGTTRFLTAQDAHVAIARAALRVFEADPAAAVSRTVREWTMTWKHLYESRVAAMQSRPSESCPHRSDLAAQRLLSMNVLSAQRRRLVRLQKAGVLEHAVMQKIEIELDLAEIALDRLEWRHE</sequence>
<evidence type="ECO:0000256" key="8">
    <source>
        <dbReference type="ARBA" id="ARBA00023136"/>
    </source>
</evidence>
<evidence type="ECO:0000256" key="10">
    <source>
        <dbReference type="SAM" id="Phobius"/>
    </source>
</evidence>
<evidence type="ECO:0000256" key="7">
    <source>
        <dbReference type="ARBA" id="ARBA00023065"/>
    </source>
</evidence>
<keyword evidence="3" id="KW-1003">Cell membrane</keyword>
<dbReference type="GO" id="GO:0051453">
    <property type="term" value="P:regulation of intracellular pH"/>
    <property type="evidence" value="ECO:0007669"/>
    <property type="project" value="TreeGrafter"/>
</dbReference>
<feature type="transmembrane region" description="Helical" evidence="10">
    <location>
        <begin position="238"/>
        <end position="256"/>
    </location>
</feature>
<feature type="transmembrane region" description="Helical" evidence="10">
    <location>
        <begin position="155"/>
        <end position="174"/>
    </location>
</feature>
<keyword evidence="7" id="KW-0406">Ion transport</keyword>
<evidence type="ECO:0000256" key="9">
    <source>
        <dbReference type="ARBA" id="ARBA00023201"/>
    </source>
</evidence>
<reference evidence="12 13" key="1">
    <citation type="submission" date="2017-09" db="EMBL/GenBank/DDBJ databases">
        <title>Metagenomic Analysis Reveals Denitrifying Candidatus Accumulibacter and Flanking Population as a Source of N2O.</title>
        <authorList>
            <person name="Gao H."/>
            <person name="Mao Y."/>
            <person name="Zhao X."/>
            <person name="Liu W.-T."/>
            <person name="Zhang T."/>
            <person name="Wells G."/>
        </authorList>
    </citation>
    <scope>NUCLEOTIDE SEQUENCE [LARGE SCALE GENOMIC DNA]</scope>
    <source>
        <strain evidence="12">CANDO_2_IC</strain>
    </source>
</reference>
<dbReference type="Gene3D" id="6.10.140.1330">
    <property type="match status" value="1"/>
</dbReference>
<feature type="transmembrane region" description="Helical" evidence="10">
    <location>
        <begin position="383"/>
        <end position="406"/>
    </location>
</feature>
<feature type="transmembrane region" description="Helical" evidence="10">
    <location>
        <begin position="268"/>
        <end position="288"/>
    </location>
</feature>
<keyword evidence="9" id="KW-0739">Sodium transport</keyword>
<comment type="subcellular location">
    <subcellularLocation>
        <location evidence="1">Cell membrane</location>
        <topology evidence="1">Multi-pass membrane protein</topology>
    </subcellularLocation>
</comment>
<dbReference type="PANTHER" id="PTHR10110:SF86">
    <property type="entry name" value="SODIUM_HYDROGEN EXCHANGER 7"/>
    <property type="match status" value="1"/>
</dbReference>
<comment type="caution">
    <text evidence="12">The sequence shown here is derived from an EMBL/GenBank/DDBJ whole genome shotgun (WGS) entry which is preliminary data.</text>
</comment>
<protein>
    <recommendedName>
        <fullName evidence="11">Cation/H+ exchanger transmembrane domain-containing protein</fullName>
    </recommendedName>
</protein>
<evidence type="ECO:0000313" key="13">
    <source>
        <dbReference type="Proteomes" id="UP000342300"/>
    </source>
</evidence>
<dbReference type="Proteomes" id="UP000342300">
    <property type="component" value="Unassembled WGS sequence"/>
</dbReference>
<accession>A0A6A7RNK9</accession>
<dbReference type="EMBL" id="PDHS01000008">
    <property type="protein sequence ID" value="MQM29068.1"/>
    <property type="molecule type" value="Genomic_DNA"/>
</dbReference>
<gene>
    <name evidence="12" type="ORF">CRU78_00350</name>
</gene>
<dbReference type="InterPro" id="IPR018422">
    <property type="entry name" value="Cation/H_exchanger_CPA1"/>
</dbReference>
<feature type="transmembrane region" description="Helical" evidence="10">
    <location>
        <begin position="308"/>
        <end position="330"/>
    </location>
</feature>
<evidence type="ECO:0000256" key="5">
    <source>
        <dbReference type="ARBA" id="ARBA00022989"/>
    </source>
</evidence>
<evidence type="ECO:0000256" key="1">
    <source>
        <dbReference type="ARBA" id="ARBA00004651"/>
    </source>
</evidence>
<feature type="transmembrane region" description="Helical" evidence="10">
    <location>
        <begin position="112"/>
        <end position="134"/>
    </location>
</feature>
<feature type="transmembrane region" description="Helical" evidence="10">
    <location>
        <begin position="83"/>
        <end position="106"/>
    </location>
</feature>
<dbReference type="GO" id="GO:0098719">
    <property type="term" value="P:sodium ion import across plasma membrane"/>
    <property type="evidence" value="ECO:0007669"/>
    <property type="project" value="TreeGrafter"/>
</dbReference>
<evidence type="ECO:0000256" key="3">
    <source>
        <dbReference type="ARBA" id="ARBA00022475"/>
    </source>
</evidence>
<dbReference type="Pfam" id="PF00999">
    <property type="entry name" value="Na_H_Exchanger"/>
    <property type="match status" value="1"/>
</dbReference>
<dbReference type="AlphaFoldDB" id="A0A6A7RNK9"/>
<keyword evidence="5 10" id="KW-1133">Transmembrane helix</keyword>
<evidence type="ECO:0000313" key="12">
    <source>
        <dbReference type="EMBL" id="MQM29068.1"/>
    </source>
</evidence>
<evidence type="ECO:0000256" key="4">
    <source>
        <dbReference type="ARBA" id="ARBA00022692"/>
    </source>
</evidence>
<dbReference type="PANTHER" id="PTHR10110">
    <property type="entry name" value="SODIUM/HYDROGEN EXCHANGER"/>
    <property type="match status" value="1"/>
</dbReference>
<organism evidence="12 13">
    <name type="scientific">Candidatus Accumulibacter phosphatis</name>
    <dbReference type="NCBI Taxonomy" id="327160"/>
    <lineage>
        <taxon>Bacteria</taxon>
        <taxon>Pseudomonadati</taxon>
        <taxon>Pseudomonadota</taxon>
        <taxon>Betaproteobacteria</taxon>
        <taxon>Candidatus Accumulibacter</taxon>
    </lineage>
</organism>
<evidence type="ECO:0000259" key="11">
    <source>
        <dbReference type="Pfam" id="PF00999"/>
    </source>
</evidence>
<evidence type="ECO:0000256" key="6">
    <source>
        <dbReference type="ARBA" id="ARBA00023053"/>
    </source>
</evidence>
<dbReference type="GO" id="GO:0015386">
    <property type="term" value="F:potassium:proton antiporter activity"/>
    <property type="evidence" value="ECO:0007669"/>
    <property type="project" value="TreeGrafter"/>
</dbReference>
<keyword evidence="8 10" id="KW-0472">Membrane</keyword>
<dbReference type="GO" id="GO:0015385">
    <property type="term" value="F:sodium:proton antiporter activity"/>
    <property type="evidence" value="ECO:0007669"/>
    <property type="project" value="InterPro"/>
</dbReference>
<feature type="transmembrane region" description="Helical" evidence="10">
    <location>
        <begin position="342"/>
        <end position="371"/>
    </location>
</feature>
<dbReference type="GO" id="GO:0005886">
    <property type="term" value="C:plasma membrane"/>
    <property type="evidence" value="ECO:0007669"/>
    <property type="project" value="UniProtKB-SubCell"/>
</dbReference>
<keyword evidence="4 10" id="KW-0812">Transmembrane</keyword>
<feature type="domain" description="Cation/H+ exchanger transmembrane" evidence="11">
    <location>
        <begin position="13"/>
        <end position="402"/>
    </location>
</feature>